<organism evidence="2 3">
    <name type="scientific">Streptomyces guryensis</name>
    <dbReference type="NCBI Taxonomy" id="2886947"/>
    <lineage>
        <taxon>Bacteria</taxon>
        <taxon>Bacillati</taxon>
        <taxon>Actinomycetota</taxon>
        <taxon>Actinomycetes</taxon>
        <taxon>Kitasatosporales</taxon>
        <taxon>Streptomycetaceae</taxon>
        <taxon>Streptomyces</taxon>
    </lineage>
</organism>
<proteinExistence type="predicted"/>
<reference evidence="2" key="1">
    <citation type="submission" date="2021-12" db="EMBL/GenBank/DDBJ databases">
        <authorList>
            <person name="Lee J.-H."/>
            <person name="Kim S.-B."/>
        </authorList>
    </citation>
    <scope>NUCLEOTIDE SEQUENCE</scope>
    <source>
        <strain evidence="2">NR30</strain>
    </source>
</reference>
<evidence type="ECO:0000256" key="1">
    <source>
        <dbReference type="SAM" id="Phobius"/>
    </source>
</evidence>
<feature type="transmembrane region" description="Helical" evidence="1">
    <location>
        <begin position="27"/>
        <end position="43"/>
    </location>
</feature>
<name>A0A9Q3Z6C0_9ACTN</name>
<sequence>MSTALIALLVVALFPFGATYGWHAVTLKVVASMAIFLLVCIAGRRYELRKVKSTVVARNSYHAVPDRQARVLQNVAGRIQPLDAFQAMVFALSIVQPSELRQRIDETYISDQRTLRQSVTIDFRVPSELREKREEDLRKKHRGLDEDQPPDPWIFVPFTLARKGVYLDNFKVCNGDGQALSVLSYRESLLLSASALRVLIHQALNIDNADQALPEDVAEAERLALSAIIERNNPDVEKAEGGIKSVTAEEARIALWKMQNIADASSRNLLVLLVEKLASNYPLVASMPLSADGRAIIRYEQTIIPKLDLVPEKVTSRLGARAAELKRWLKGALRVLLGSRPASLTVSLDNAHTCQSFHVRVQSPEGLYLARQELRRAKDDEGYLERRQYNAPTPPHYRFRRRLGQSYAHFYGRFFPSPKNSESTPTLEFQFYETPPGSAFRAAVAAGTCFLLVWVVGLAISIKGDPHTDAPAFLLVFPGVAASWLGFDAAPRGLFESTLVSRVSLFTTTVLSMASSGLYMINVSGVRMPMHPSFWNFGFLGVTRLPWITLVAMALINAAWVSYKWVIQAAAFKYLAGREQ</sequence>
<dbReference type="AlphaFoldDB" id="A0A9Q3Z6C0"/>
<protein>
    <submittedName>
        <fullName evidence="2">Uncharacterized protein</fullName>
    </submittedName>
</protein>
<feature type="transmembrane region" description="Helical" evidence="1">
    <location>
        <begin position="503"/>
        <end position="525"/>
    </location>
</feature>
<accession>A0A9Q3Z6C0</accession>
<gene>
    <name evidence="2" type="ORF">LJ657_24615</name>
</gene>
<feature type="transmembrane region" description="Helical" evidence="1">
    <location>
        <begin position="439"/>
        <end position="460"/>
    </location>
</feature>
<feature type="transmembrane region" description="Helical" evidence="1">
    <location>
        <begin position="472"/>
        <end position="491"/>
    </location>
</feature>
<keyword evidence="1" id="KW-0812">Transmembrane</keyword>
<keyword evidence="3" id="KW-1185">Reference proteome</keyword>
<dbReference type="Proteomes" id="UP001108029">
    <property type="component" value="Unassembled WGS sequence"/>
</dbReference>
<dbReference type="RefSeq" id="WP_232650907.1">
    <property type="nucleotide sequence ID" value="NZ_JAJSBI010000012.1"/>
</dbReference>
<evidence type="ECO:0000313" key="2">
    <source>
        <dbReference type="EMBL" id="MCD9876761.1"/>
    </source>
</evidence>
<dbReference type="EMBL" id="JAJSBI010000012">
    <property type="protein sequence ID" value="MCD9876761.1"/>
    <property type="molecule type" value="Genomic_DNA"/>
</dbReference>
<evidence type="ECO:0000313" key="3">
    <source>
        <dbReference type="Proteomes" id="UP001108029"/>
    </source>
</evidence>
<keyword evidence="1" id="KW-1133">Transmembrane helix</keyword>
<feature type="transmembrane region" description="Helical" evidence="1">
    <location>
        <begin position="545"/>
        <end position="563"/>
    </location>
</feature>
<comment type="caution">
    <text evidence="2">The sequence shown here is derived from an EMBL/GenBank/DDBJ whole genome shotgun (WGS) entry which is preliminary data.</text>
</comment>
<keyword evidence="1" id="KW-0472">Membrane</keyword>